<dbReference type="GO" id="GO:0004177">
    <property type="term" value="F:aminopeptidase activity"/>
    <property type="evidence" value="ECO:0007669"/>
    <property type="project" value="TreeGrafter"/>
</dbReference>
<accession>A0A1Q8SXM9</accession>
<dbReference type="Proteomes" id="UP000186878">
    <property type="component" value="Unassembled WGS sequence"/>
</dbReference>
<keyword evidence="2" id="KW-1185">Reference proteome</keyword>
<dbReference type="OrthoDB" id="9786424at2"/>
<dbReference type="Gene3D" id="3.40.390.10">
    <property type="entry name" value="Collagenase (Catalytic Domain)"/>
    <property type="match status" value="1"/>
</dbReference>
<sequence length="286" mass="32580">MSAWKDGEKSGWQGWWKARRQDWKDSRRDARKRSRQPFDPEAWRTIRHGLPLLADLDDSDAEWLGPRAWQLLQRKRWGAGDGVEFDSSALLAIAAQAQLLTLGWSDRDASAAFDNVTEILLLPDAFHRHVEEMDDFGVMHEYVDERAGETSWRGPVVLAIPDVAESGDYTGYNVIIHEFAHKLDLGNSQDIDGFPPLAANSDVTAQEWHRVFTAVWDDLQAHLERGEETPIDDYAATHPGECFAVCCELFFTAPDQLVDVYPELYDLLKRYFRQDVLGRFGGNSKT</sequence>
<evidence type="ECO:0000313" key="1">
    <source>
        <dbReference type="EMBL" id="OLO06150.1"/>
    </source>
</evidence>
<dbReference type="InterPro" id="IPR010384">
    <property type="entry name" value="MtfA_fam"/>
</dbReference>
<dbReference type="GO" id="GO:0005829">
    <property type="term" value="C:cytosol"/>
    <property type="evidence" value="ECO:0007669"/>
    <property type="project" value="TreeGrafter"/>
</dbReference>
<evidence type="ECO:0008006" key="3">
    <source>
        <dbReference type="Google" id="ProtNLM"/>
    </source>
</evidence>
<dbReference type="AlphaFoldDB" id="A0A1Q8SXM9"/>
<dbReference type="Pfam" id="PF06167">
    <property type="entry name" value="Peptidase_M90"/>
    <property type="match status" value="1"/>
</dbReference>
<gene>
    <name evidence="1" type="ORF">BTW07_01245</name>
</gene>
<dbReference type="Gene3D" id="1.10.472.150">
    <property type="entry name" value="Glucose-regulated metallo-peptidase M90, N-terminal domain"/>
    <property type="match status" value="1"/>
</dbReference>
<name>A0A1Q8SXM9_9GAMM</name>
<dbReference type="PANTHER" id="PTHR30164:SF2">
    <property type="entry name" value="PROTEIN MTFA"/>
    <property type="match status" value="1"/>
</dbReference>
<dbReference type="SUPFAM" id="SSF55486">
    <property type="entry name" value="Metalloproteases ('zincins'), catalytic domain"/>
    <property type="match status" value="1"/>
</dbReference>
<dbReference type="STRING" id="404433.BTW07_01245"/>
<reference evidence="1 2" key="1">
    <citation type="submission" date="2016-12" db="EMBL/GenBank/DDBJ databases">
        <title>Draft genome sequences of strains Salinicola socius SMB35, Salinicola sp. MH3R3-1 and Chromohalobacter sp. SMB17 from the Verkhnekamsk potash mining region of Russia.</title>
        <authorList>
            <person name="Mavrodi D.V."/>
            <person name="Olsson B.E."/>
            <person name="Korsakova E.S."/>
            <person name="Pyankova A."/>
            <person name="Mavrodi O.V."/>
            <person name="Plotnikova E.G."/>
        </authorList>
    </citation>
    <scope>NUCLEOTIDE SEQUENCE [LARGE SCALE GENOMIC DNA]</scope>
    <source>
        <strain evidence="1 2">SMB35</strain>
    </source>
</reference>
<dbReference type="GO" id="GO:0008237">
    <property type="term" value="F:metallopeptidase activity"/>
    <property type="evidence" value="ECO:0007669"/>
    <property type="project" value="InterPro"/>
</dbReference>
<organism evidence="1 2">
    <name type="scientific">Salinicola socius</name>
    <dbReference type="NCBI Taxonomy" id="404433"/>
    <lineage>
        <taxon>Bacteria</taxon>
        <taxon>Pseudomonadati</taxon>
        <taxon>Pseudomonadota</taxon>
        <taxon>Gammaproteobacteria</taxon>
        <taxon>Oceanospirillales</taxon>
        <taxon>Halomonadaceae</taxon>
        <taxon>Salinicola</taxon>
    </lineage>
</organism>
<proteinExistence type="predicted"/>
<comment type="caution">
    <text evidence="1">The sequence shown here is derived from an EMBL/GenBank/DDBJ whole genome shotgun (WGS) entry which is preliminary data.</text>
</comment>
<protein>
    <recommendedName>
        <fullName evidence="3">Zinc-dependent peptidase</fullName>
    </recommendedName>
</protein>
<dbReference type="CDD" id="cd20169">
    <property type="entry name" value="Peptidase_M90_mtfA"/>
    <property type="match status" value="1"/>
</dbReference>
<dbReference type="RefSeq" id="WP_075568320.1">
    <property type="nucleotide sequence ID" value="NZ_MSDO01000001.1"/>
</dbReference>
<dbReference type="InterPro" id="IPR042252">
    <property type="entry name" value="MtfA_N"/>
</dbReference>
<dbReference type="InterPro" id="IPR024079">
    <property type="entry name" value="MetalloPept_cat_dom_sf"/>
</dbReference>
<evidence type="ECO:0000313" key="2">
    <source>
        <dbReference type="Proteomes" id="UP000186878"/>
    </source>
</evidence>
<dbReference type="EMBL" id="MSDO01000001">
    <property type="protein sequence ID" value="OLO06150.1"/>
    <property type="molecule type" value="Genomic_DNA"/>
</dbReference>
<dbReference type="PANTHER" id="PTHR30164">
    <property type="entry name" value="MTFA PEPTIDASE"/>
    <property type="match status" value="1"/>
</dbReference>